<evidence type="ECO:0000313" key="1">
    <source>
        <dbReference type="EMBL" id="UOF91630.1"/>
    </source>
</evidence>
<proteinExistence type="predicted"/>
<dbReference type="InterPro" id="IPR012674">
    <property type="entry name" value="Calycin"/>
</dbReference>
<dbReference type="Gene3D" id="2.40.128.20">
    <property type="match status" value="1"/>
</dbReference>
<name>A0ABY4CMA4_9BACL</name>
<dbReference type="SUPFAM" id="SSF50814">
    <property type="entry name" value="Lipocalins"/>
    <property type="match status" value="1"/>
</dbReference>
<dbReference type="Proteomes" id="UP000830167">
    <property type="component" value="Chromosome"/>
</dbReference>
<protein>
    <submittedName>
        <fullName evidence="1">DUF1934 domain-containing protein</fullName>
    </submittedName>
</protein>
<keyword evidence="2" id="KW-1185">Reference proteome</keyword>
<organism evidence="1 2">
    <name type="scientific">Fodinisporobacter ferrooxydans</name>
    <dbReference type="NCBI Taxonomy" id="2901836"/>
    <lineage>
        <taxon>Bacteria</taxon>
        <taxon>Bacillati</taxon>
        <taxon>Bacillota</taxon>
        <taxon>Bacilli</taxon>
        <taxon>Bacillales</taxon>
        <taxon>Alicyclobacillaceae</taxon>
        <taxon>Fodinisporobacter</taxon>
    </lineage>
</organism>
<dbReference type="EMBL" id="CP089291">
    <property type="protein sequence ID" value="UOF91630.1"/>
    <property type="molecule type" value="Genomic_DNA"/>
</dbReference>
<gene>
    <name evidence="1" type="ORF">LSG31_05105</name>
</gene>
<accession>A0ABY4CMA4</accession>
<sequence length="165" mass="19197">MTDTNIQEQSFKKSVKLQLHTKQIKRGEMPAYYETTTQGILYKKGTAIFVTYEETNQSGLESSKTTLKIDPLLNEVTVIRFGGTQMRYVWKRGTVSHTSYQTPFGTFDLTIKTEQLQFHFEENLQSGKLNVEYQMKFGGENSRMLLQLQFHEITDHCTEHYLANH</sequence>
<dbReference type="RefSeq" id="WP_347438324.1">
    <property type="nucleotide sequence ID" value="NZ_CP089291.1"/>
</dbReference>
<dbReference type="Pfam" id="PF09148">
    <property type="entry name" value="DUF1934"/>
    <property type="match status" value="1"/>
</dbReference>
<evidence type="ECO:0000313" key="2">
    <source>
        <dbReference type="Proteomes" id="UP000830167"/>
    </source>
</evidence>
<dbReference type="InterPro" id="IPR015231">
    <property type="entry name" value="DUF1934"/>
</dbReference>
<reference evidence="1" key="1">
    <citation type="submission" date="2021-12" db="EMBL/GenBank/DDBJ databases">
        <title>Alicyclobacillaceae gen. nov., sp. nov., isolated from chalcocite enrichment system.</title>
        <authorList>
            <person name="Jiang Z."/>
        </authorList>
    </citation>
    <scope>NUCLEOTIDE SEQUENCE</scope>
    <source>
        <strain evidence="1">MYW30-H2</strain>
    </source>
</reference>